<reference evidence="5" key="1">
    <citation type="submission" date="2024-07" db="EMBL/GenBank/DDBJ databases">
        <title>Complete genome sequence of Verrucomicrobiaceae bacterium NT6N.</title>
        <authorList>
            <person name="Huang C."/>
            <person name="Takami H."/>
            <person name="Hamasaki K."/>
        </authorList>
    </citation>
    <scope>NUCLEOTIDE SEQUENCE</scope>
    <source>
        <strain evidence="5">NT6N</strain>
    </source>
</reference>
<dbReference type="EMBL" id="AP026866">
    <property type="protein sequence ID" value="BDS08560.1"/>
    <property type="molecule type" value="Genomic_DNA"/>
</dbReference>
<dbReference type="InterPro" id="IPR017850">
    <property type="entry name" value="Alkaline_phosphatase_core_sf"/>
</dbReference>
<dbReference type="SUPFAM" id="SSF53649">
    <property type="entry name" value="Alkaline phosphatase-like"/>
    <property type="match status" value="1"/>
</dbReference>
<dbReference type="GO" id="GO:0016787">
    <property type="term" value="F:hydrolase activity"/>
    <property type="evidence" value="ECO:0007669"/>
    <property type="project" value="UniProtKB-KW"/>
</dbReference>
<organism evidence="5">
    <name type="scientific">Oceaniferula spumae</name>
    <dbReference type="NCBI Taxonomy" id="2979115"/>
    <lineage>
        <taxon>Bacteria</taxon>
        <taxon>Pseudomonadati</taxon>
        <taxon>Verrucomicrobiota</taxon>
        <taxon>Verrucomicrobiia</taxon>
        <taxon>Verrucomicrobiales</taxon>
        <taxon>Verrucomicrobiaceae</taxon>
        <taxon>Oceaniferula</taxon>
    </lineage>
</organism>
<evidence type="ECO:0000256" key="1">
    <source>
        <dbReference type="ARBA" id="ARBA00008779"/>
    </source>
</evidence>
<dbReference type="PANTHER" id="PTHR43751:SF1">
    <property type="entry name" value="SULFATASE ATSG-RELATED"/>
    <property type="match status" value="1"/>
</dbReference>
<feature type="chain" id="PRO_5043501826" evidence="3">
    <location>
        <begin position="20"/>
        <end position="477"/>
    </location>
</feature>
<feature type="domain" description="Sulfatase N-terminal" evidence="4">
    <location>
        <begin position="22"/>
        <end position="306"/>
    </location>
</feature>
<name>A0AAT9FR97_9BACT</name>
<evidence type="ECO:0000256" key="3">
    <source>
        <dbReference type="SAM" id="SignalP"/>
    </source>
</evidence>
<sequence>MRTIILTLLSCILPLTSQAKSPNILFIVSEDNSEHIGCYGEKRVHTPALDSLAKSGVRYTRAYVPYSVCSPSRAAFLTGLYTRQTGHIGLATHKFAMYKDFKTMPAYFKEAGYYTGFLGKTHINPERLVEDYVDHRAIKGANFSKTISIRTYADEAKTVMQNAIKQDKPFMLIINYADAHRKFVGKSKNGYPTKLVTTPIKPFPWIGSDSPHLREEIMNYFNCMNRLDEGIGMVLKDMDKLKVRDNTLIIYIADHGADFPRAKGSIYENGSRIPMIVNYPKSFTQGKVEHQMVSTLDILPTMLAQCDIKAVSKLPGKNLHAIDQGKTKGHAYIHTFTTGSSPNLQYIQFGIRNERYKLIYNPYRHLNYLGLSRYKNSKLPENQHVKTFLHPEEYELYDLQTDPYEWKNLATAPEHQEEKNRLLTAMKTFQKEIKDPFLDKTNLDIFQEEQLKHRKINYRKTKGFRWPHLKLFEDANN</sequence>
<dbReference type="InterPro" id="IPR000917">
    <property type="entry name" value="Sulfatase_N"/>
</dbReference>
<evidence type="ECO:0000313" key="5">
    <source>
        <dbReference type="EMBL" id="BDS08560.1"/>
    </source>
</evidence>
<accession>A0AAT9FR97</accession>
<dbReference type="CDD" id="cd16027">
    <property type="entry name" value="SGSH"/>
    <property type="match status" value="1"/>
</dbReference>
<comment type="similarity">
    <text evidence="1">Belongs to the sulfatase family.</text>
</comment>
<dbReference type="Pfam" id="PF00884">
    <property type="entry name" value="Sulfatase"/>
    <property type="match status" value="1"/>
</dbReference>
<dbReference type="Gene3D" id="3.40.720.10">
    <property type="entry name" value="Alkaline Phosphatase, subunit A"/>
    <property type="match status" value="1"/>
</dbReference>
<evidence type="ECO:0000256" key="2">
    <source>
        <dbReference type="ARBA" id="ARBA00022801"/>
    </source>
</evidence>
<proteinExistence type="inferred from homology"/>
<dbReference type="InterPro" id="IPR052701">
    <property type="entry name" value="GAG_Ulvan_Degrading_Sulfatases"/>
</dbReference>
<evidence type="ECO:0000259" key="4">
    <source>
        <dbReference type="Pfam" id="PF00884"/>
    </source>
</evidence>
<protein>
    <submittedName>
        <fullName evidence="5">Heparan N-sulfatase</fullName>
    </submittedName>
</protein>
<dbReference type="PROSITE" id="PS00523">
    <property type="entry name" value="SULFATASE_1"/>
    <property type="match status" value="1"/>
</dbReference>
<keyword evidence="3" id="KW-0732">Signal</keyword>
<keyword evidence="2" id="KW-0378">Hydrolase</keyword>
<gene>
    <name evidence="5" type="ORF">NT6N_36000</name>
</gene>
<dbReference type="PANTHER" id="PTHR43751">
    <property type="entry name" value="SULFATASE"/>
    <property type="match status" value="1"/>
</dbReference>
<feature type="signal peptide" evidence="3">
    <location>
        <begin position="1"/>
        <end position="19"/>
    </location>
</feature>
<dbReference type="AlphaFoldDB" id="A0AAT9FR97"/>
<dbReference type="KEGG" id="osu:NT6N_36000"/>
<dbReference type="InterPro" id="IPR024607">
    <property type="entry name" value="Sulfatase_CS"/>
</dbReference>